<evidence type="ECO:0000313" key="3">
    <source>
        <dbReference type="Proteomes" id="UP001321475"/>
    </source>
</evidence>
<evidence type="ECO:0000313" key="2">
    <source>
        <dbReference type="EMBL" id="BDZ41472.1"/>
    </source>
</evidence>
<dbReference type="InterPro" id="IPR006059">
    <property type="entry name" value="SBP"/>
</dbReference>
<dbReference type="PROSITE" id="PS51257">
    <property type="entry name" value="PROKAR_LIPOPROTEIN"/>
    <property type="match status" value="1"/>
</dbReference>
<dbReference type="SUPFAM" id="SSF53850">
    <property type="entry name" value="Periplasmic binding protein-like II"/>
    <property type="match status" value="1"/>
</dbReference>
<dbReference type="Proteomes" id="UP001321475">
    <property type="component" value="Chromosome"/>
</dbReference>
<accession>A0ABN6X9P1</accession>
<dbReference type="InterPro" id="IPR050490">
    <property type="entry name" value="Bact_solute-bd_prot1"/>
</dbReference>
<dbReference type="PANTHER" id="PTHR43649">
    <property type="entry name" value="ARABINOSE-BINDING PROTEIN-RELATED"/>
    <property type="match status" value="1"/>
</dbReference>
<dbReference type="PANTHER" id="PTHR43649:SF30">
    <property type="entry name" value="ABC TRANSPORTER SUBSTRATE-BINDING PROTEIN"/>
    <property type="match status" value="1"/>
</dbReference>
<reference evidence="3" key="1">
    <citation type="journal article" date="2019" name="Int. J. Syst. Evol. Microbiol.">
        <title>The Global Catalogue of Microorganisms (GCM) 10K type strain sequencing project: providing services to taxonomists for standard genome sequencing and annotation.</title>
        <authorList>
            <consortium name="The Broad Institute Genomics Platform"/>
            <consortium name="The Broad Institute Genome Sequencing Center for Infectious Disease"/>
            <person name="Wu L."/>
            <person name="Ma J."/>
        </authorList>
    </citation>
    <scope>NUCLEOTIDE SEQUENCE [LARGE SCALE GENOMIC DNA]</scope>
    <source>
        <strain evidence="3">NBRC 108565</strain>
    </source>
</reference>
<dbReference type="Gene3D" id="3.40.190.10">
    <property type="entry name" value="Periplasmic binding protein-like II"/>
    <property type="match status" value="1"/>
</dbReference>
<sequence length="434" mass="45295">MKRSLTTAVGLAAAASLVLAGCSGDGDSGGGDGDAAADGPVELTLAGWSLSTTPEFQVLADAFHEAEPDITVELQEYSADDYDTQMTADLAAGSAPDMYAQKTLAGFTTYQGGGQLMDVSDVAGGFDDDTKGVEAYEVDGVTYAVPYRQDSWYLYYNQDLFDEAGVDAPDGSWTWDDYVATAKELDGALGDGVDGTYEHTWQSTLQGFANSQSPDGDILSGDYAYFKPYYEKAVDLQDSGAQVDYGTATTNSLSYQAQFGTQKTAMMLMGSWYVATLLAQVESGDADEFAWGIAPAPQLDASTTDNPVTFGDPTGVGINPAIDESKADAAKKFLSFIGGADAAAALAEIGITPAYQADSVVDAYFAVDGVPGDDLSKFTFATHETAPENPVAPNVATVQAILGDMHSAIMSGTSSIDDAIAEAQDRAKSEADIG</sequence>
<feature type="chain" id="PRO_5045752545" evidence="1">
    <location>
        <begin position="21"/>
        <end position="434"/>
    </location>
</feature>
<dbReference type="EMBL" id="AP027729">
    <property type="protein sequence ID" value="BDZ41472.1"/>
    <property type="molecule type" value="Genomic_DNA"/>
</dbReference>
<dbReference type="Pfam" id="PF01547">
    <property type="entry name" value="SBP_bac_1"/>
    <property type="match status" value="1"/>
</dbReference>
<protein>
    <submittedName>
        <fullName evidence="2">Sugar ABC transporter substrate-binding protein</fullName>
    </submittedName>
</protein>
<evidence type="ECO:0000256" key="1">
    <source>
        <dbReference type="SAM" id="SignalP"/>
    </source>
</evidence>
<name>A0ABN6X9P1_9CELL</name>
<proteinExistence type="predicted"/>
<dbReference type="RefSeq" id="WP_286218615.1">
    <property type="nucleotide sequence ID" value="NZ_AP027729.1"/>
</dbReference>
<keyword evidence="1" id="KW-0732">Signal</keyword>
<feature type="signal peptide" evidence="1">
    <location>
        <begin position="1"/>
        <end position="20"/>
    </location>
</feature>
<keyword evidence="3" id="KW-1185">Reference proteome</keyword>
<gene>
    <name evidence="2" type="ORF">GCM10025865_07710</name>
</gene>
<organism evidence="2 3">
    <name type="scientific">Paraoerskovia sediminicola</name>
    <dbReference type="NCBI Taxonomy" id="1138587"/>
    <lineage>
        <taxon>Bacteria</taxon>
        <taxon>Bacillati</taxon>
        <taxon>Actinomycetota</taxon>
        <taxon>Actinomycetes</taxon>
        <taxon>Micrococcales</taxon>
        <taxon>Cellulomonadaceae</taxon>
        <taxon>Paraoerskovia</taxon>
    </lineage>
</organism>